<evidence type="ECO:0000313" key="2">
    <source>
        <dbReference type="Proteomes" id="UP001500841"/>
    </source>
</evidence>
<dbReference type="Proteomes" id="UP001500841">
    <property type="component" value="Unassembled WGS sequence"/>
</dbReference>
<accession>A0ABP7WNJ4</accession>
<protein>
    <submittedName>
        <fullName evidence="1">Uncharacterized protein</fullName>
    </submittedName>
</protein>
<sequence>MGTANSSRKYIIKFPYEDMLPVMSRIKEKIITKVNDLFEITGLSTVNSGIKTIAL</sequence>
<comment type="caution">
    <text evidence="1">The sequence shown here is derived from an EMBL/GenBank/DDBJ whole genome shotgun (WGS) entry which is preliminary data.</text>
</comment>
<reference evidence="2" key="1">
    <citation type="journal article" date="2019" name="Int. J. Syst. Evol. Microbiol.">
        <title>The Global Catalogue of Microorganisms (GCM) 10K type strain sequencing project: providing services to taxonomists for standard genome sequencing and annotation.</title>
        <authorList>
            <consortium name="The Broad Institute Genomics Platform"/>
            <consortium name="The Broad Institute Genome Sequencing Center for Infectious Disease"/>
            <person name="Wu L."/>
            <person name="Ma J."/>
        </authorList>
    </citation>
    <scope>NUCLEOTIDE SEQUENCE [LARGE SCALE GENOMIC DNA]</scope>
    <source>
        <strain evidence="2">JCM 17085</strain>
    </source>
</reference>
<keyword evidence="2" id="KW-1185">Reference proteome</keyword>
<proteinExistence type="predicted"/>
<organism evidence="1 2">
    <name type="scientific">Mucilaginibacter panaciglaebae</name>
    <dbReference type="NCBI Taxonomy" id="502331"/>
    <lineage>
        <taxon>Bacteria</taxon>
        <taxon>Pseudomonadati</taxon>
        <taxon>Bacteroidota</taxon>
        <taxon>Sphingobacteriia</taxon>
        <taxon>Sphingobacteriales</taxon>
        <taxon>Sphingobacteriaceae</taxon>
        <taxon>Mucilaginibacter</taxon>
    </lineage>
</organism>
<dbReference type="EMBL" id="BAABCV010000004">
    <property type="protein sequence ID" value="GAA4092871.1"/>
    <property type="molecule type" value="Genomic_DNA"/>
</dbReference>
<gene>
    <name evidence="1" type="ORF">GCM10022392_14070</name>
</gene>
<name>A0ABP7WNJ4_9SPHI</name>
<evidence type="ECO:0000313" key="1">
    <source>
        <dbReference type="EMBL" id="GAA4092871.1"/>
    </source>
</evidence>